<gene>
    <name evidence="7" type="ORF">CO146_03080</name>
</gene>
<feature type="transmembrane region" description="Helical" evidence="4">
    <location>
        <begin position="44"/>
        <end position="75"/>
    </location>
</feature>
<name>A0A2M7Z2I0_9BACT</name>
<dbReference type="Pfam" id="PF08245">
    <property type="entry name" value="Mur_ligase_M"/>
    <property type="match status" value="1"/>
</dbReference>
<feature type="non-terminal residue" evidence="7">
    <location>
        <position position="1"/>
    </location>
</feature>
<dbReference type="AlphaFoldDB" id="A0A2M7Z2I0"/>
<keyword evidence="2" id="KW-0547">Nucleotide-binding</keyword>
<accession>A0A2M7Z2I0</accession>
<evidence type="ECO:0000313" key="7">
    <source>
        <dbReference type="EMBL" id="PJA82465.1"/>
    </source>
</evidence>
<dbReference type="InterPro" id="IPR051046">
    <property type="entry name" value="MurCDEF_CellWall_CoF430Synth"/>
</dbReference>
<keyword evidence="4" id="KW-0812">Transmembrane</keyword>
<dbReference type="SUPFAM" id="SSF53244">
    <property type="entry name" value="MurD-like peptide ligases, peptide-binding domain"/>
    <property type="match status" value="1"/>
</dbReference>
<dbReference type="InterPro" id="IPR036565">
    <property type="entry name" value="Mur-like_cat_sf"/>
</dbReference>
<keyword evidence="4" id="KW-0472">Membrane</keyword>
<evidence type="ECO:0000256" key="3">
    <source>
        <dbReference type="ARBA" id="ARBA00022840"/>
    </source>
</evidence>
<dbReference type="SUPFAM" id="SSF53623">
    <property type="entry name" value="MurD-like peptide ligases, catalytic domain"/>
    <property type="match status" value="1"/>
</dbReference>
<evidence type="ECO:0000256" key="2">
    <source>
        <dbReference type="ARBA" id="ARBA00022741"/>
    </source>
</evidence>
<comment type="caution">
    <text evidence="7">The sequence shown here is derived from an EMBL/GenBank/DDBJ whole genome shotgun (WGS) entry which is preliminary data.</text>
</comment>
<keyword evidence="4" id="KW-1133">Transmembrane helix</keyword>
<dbReference type="Proteomes" id="UP000230178">
    <property type="component" value="Unassembled WGS sequence"/>
</dbReference>
<feature type="transmembrane region" description="Helical" evidence="4">
    <location>
        <begin position="20"/>
        <end position="38"/>
    </location>
</feature>
<proteinExistence type="predicted"/>
<protein>
    <submittedName>
        <fullName evidence="7">Uncharacterized protein</fullName>
    </submittedName>
</protein>
<dbReference type="InterPro" id="IPR004101">
    <property type="entry name" value="Mur_ligase_C"/>
</dbReference>
<evidence type="ECO:0000256" key="4">
    <source>
        <dbReference type="SAM" id="Phobius"/>
    </source>
</evidence>
<feature type="domain" description="Mur ligase central" evidence="6">
    <location>
        <begin position="99"/>
        <end position="291"/>
    </location>
</feature>
<dbReference type="GO" id="GO:0005524">
    <property type="term" value="F:ATP binding"/>
    <property type="evidence" value="ECO:0007669"/>
    <property type="project" value="UniProtKB-KW"/>
</dbReference>
<keyword evidence="1" id="KW-0436">Ligase</keyword>
<dbReference type="Gene3D" id="3.40.1190.10">
    <property type="entry name" value="Mur-like, catalytic domain"/>
    <property type="match status" value="1"/>
</dbReference>
<dbReference type="InterPro" id="IPR036615">
    <property type="entry name" value="Mur_ligase_C_dom_sf"/>
</dbReference>
<evidence type="ECO:0000259" key="5">
    <source>
        <dbReference type="Pfam" id="PF02875"/>
    </source>
</evidence>
<dbReference type="PANTHER" id="PTHR43024:SF1">
    <property type="entry name" value="UDP-N-ACETYLMURAMOYL-TRIPEPTIDE--D-ALANYL-D-ALANINE LIGASE"/>
    <property type="match status" value="1"/>
</dbReference>
<dbReference type="InterPro" id="IPR013221">
    <property type="entry name" value="Mur_ligase_cen"/>
</dbReference>
<evidence type="ECO:0000256" key="1">
    <source>
        <dbReference type="ARBA" id="ARBA00022598"/>
    </source>
</evidence>
<dbReference type="Pfam" id="PF02875">
    <property type="entry name" value="Mur_ligase_C"/>
    <property type="match status" value="1"/>
</dbReference>
<sequence>FLTDYFQKKLIKPVLTKKTAFLISVVLVLEILFLFLLFQYIEEIIWYALGILIFDIFTPLIISIIVLIFQPLAVLGRNQIIRMAKEKRAQFKELLVIGITGSYGKTSTKEFLATILSEKFKVLKTLEHQNSEVGISRCILNDLKPEHEIFIVEMGAYNRGGIKLLCDIARPKIGVITGINEQHLSTFGSLENIIKGKYELIESLPEDGLSIFNGDNEYCFELYKKTLIKKRVYSLQSSISGLPSDIWAYNIRAEKDFITFKMTAGDEMVDFRVSLLGSHNISNILAAVCCARELGMTLEEISRACQKIESWQSGIQLKRGRHPPTVLHGINIFDATYSANPDGVISHLEYLKIWPGKKVIIMPCLIELGSSSKEVHRRIGEKIGEVCNLAIITTKERFEEIKEGAIGRGMNSENILFIENPKKIFEKIKVFCKEGDVVLLESRLPNQLIQQLLR</sequence>
<dbReference type="GO" id="GO:0016881">
    <property type="term" value="F:acid-amino acid ligase activity"/>
    <property type="evidence" value="ECO:0007669"/>
    <property type="project" value="InterPro"/>
</dbReference>
<dbReference type="PANTHER" id="PTHR43024">
    <property type="entry name" value="UDP-N-ACETYLMURAMOYL-TRIPEPTIDE--D-ALANYL-D-ALANINE LIGASE"/>
    <property type="match status" value="1"/>
</dbReference>
<evidence type="ECO:0000259" key="6">
    <source>
        <dbReference type="Pfam" id="PF08245"/>
    </source>
</evidence>
<feature type="domain" description="Mur ligase C-terminal" evidence="5">
    <location>
        <begin position="328"/>
        <end position="440"/>
    </location>
</feature>
<dbReference type="EMBL" id="PFVS01000122">
    <property type="protein sequence ID" value="PJA82465.1"/>
    <property type="molecule type" value="Genomic_DNA"/>
</dbReference>
<keyword evidence="3" id="KW-0067">ATP-binding</keyword>
<evidence type="ECO:0000313" key="8">
    <source>
        <dbReference type="Proteomes" id="UP000230178"/>
    </source>
</evidence>
<reference evidence="8" key="1">
    <citation type="submission" date="2017-09" db="EMBL/GenBank/DDBJ databases">
        <title>Depth-based differentiation of microbial function through sediment-hosted aquifers and enrichment of novel symbionts in the deep terrestrial subsurface.</title>
        <authorList>
            <person name="Probst A.J."/>
            <person name="Ladd B."/>
            <person name="Jarett J.K."/>
            <person name="Geller-Mcgrath D.E."/>
            <person name="Sieber C.M.K."/>
            <person name="Emerson J.B."/>
            <person name="Anantharaman K."/>
            <person name="Thomas B.C."/>
            <person name="Malmstrom R."/>
            <person name="Stieglmeier M."/>
            <person name="Klingl A."/>
            <person name="Woyke T."/>
            <person name="Ryan C.M."/>
            <person name="Banfield J.F."/>
        </authorList>
    </citation>
    <scope>NUCLEOTIDE SEQUENCE [LARGE SCALE GENOMIC DNA]</scope>
</reference>
<organism evidence="7 8">
    <name type="scientific">Candidatus Nealsonbacteria bacterium CG_4_9_14_3_um_filter_37_29</name>
    <dbReference type="NCBI Taxonomy" id="1974696"/>
    <lineage>
        <taxon>Bacteria</taxon>
        <taxon>Candidatus Nealsoniibacteriota</taxon>
    </lineage>
</organism>
<dbReference type="Gene3D" id="3.90.190.20">
    <property type="entry name" value="Mur ligase, C-terminal domain"/>
    <property type="match status" value="1"/>
</dbReference>